<dbReference type="Proteomes" id="UP000008841">
    <property type="component" value="Chromosome"/>
</dbReference>
<dbReference type="EMBL" id="CP001097">
    <property type="protein sequence ID" value="ACD90586.1"/>
    <property type="molecule type" value="Genomic_DNA"/>
</dbReference>
<organism evidence="1 2">
    <name type="scientific">Chlorobium limicola (strain DSM 245 / NBRC 103803 / 6330)</name>
    <dbReference type="NCBI Taxonomy" id="290315"/>
    <lineage>
        <taxon>Bacteria</taxon>
        <taxon>Pseudomonadati</taxon>
        <taxon>Chlorobiota</taxon>
        <taxon>Chlorobiia</taxon>
        <taxon>Chlorobiales</taxon>
        <taxon>Chlorobiaceae</taxon>
        <taxon>Chlorobium/Pelodictyon group</taxon>
        <taxon>Chlorobium</taxon>
    </lineage>
</organism>
<evidence type="ECO:0000313" key="2">
    <source>
        <dbReference type="Proteomes" id="UP000008841"/>
    </source>
</evidence>
<dbReference type="Pfam" id="PF10720">
    <property type="entry name" value="DUF2515"/>
    <property type="match status" value="1"/>
</dbReference>
<dbReference type="OrthoDB" id="143720at2"/>
<sequence length="314" mass="34718">MPGKEEWRAALENKLPPESEIVARNSAITAQYASWYLEKPDLFKWAGMAAFASRQVGFALVLFDLMHAPSLKQLSNEPPSSGFLAFMESVIGSPVYILSLMHTFAAERMFLSDFDAVRNGNNSIYRDIAWAHAAYLHEGIAGVEDNCGEPDEEYMLRGFRSIDEGAKLLAFDSGSKEARELIRDGNILLLRHEQINTLQPVFDAVSSAGKVMVSFGSELDFSCGNPEFLCRKASFAGFAGYFETLSGKRSITSTSDRWEWIQQEVLPAWEQTDLSCREGSVVHRFFTSMAAGEGDLLRTAAMSVSKLYSSAGLA</sequence>
<accession>B3EDG1</accession>
<dbReference type="HOGENOM" id="CLU_867900_0_0_10"/>
<protein>
    <submittedName>
        <fullName evidence="1">Uncharacterized protein</fullName>
    </submittedName>
</protein>
<dbReference type="RefSeq" id="WP_012466462.1">
    <property type="nucleotide sequence ID" value="NC_010803.1"/>
</dbReference>
<dbReference type="KEGG" id="cli:Clim_1536"/>
<evidence type="ECO:0000313" key="1">
    <source>
        <dbReference type="EMBL" id="ACD90586.1"/>
    </source>
</evidence>
<dbReference type="eggNOG" id="ENOG502Z90F">
    <property type="taxonomic scope" value="Bacteria"/>
</dbReference>
<name>B3EDG1_CHLL2</name>
<reference evidence="1 2" key="1">
    <citation type="submission" date="2008-05" db="EMBL/GenBank/DDBJ databases">
        <title>Complete sequence of Chlorobium limicola DSM 245.</title>
        <authorList>
            <consortium name="US DOE Joint Genome Institute"/>
            <person name="Lucas S."/>
            <person name="Copeland A."/>
            <person name="Lapidus A."/>
            <person name="Glavina del Rio T."/>
            <person name="Dalin E."/>
            <person name="Tice H."/>
            <person name="Bruce D."/>
            <person name="Goodwin L."/>
            <person name="Pitluck S."/>
            <person name="Schmutz J."/>
            <person name="Larimer F."/>
            <person name="Land M."/>
            <person name="Hauser L."/>
            <person name="Kyrpides N."/>
            <person name="Ovchinnikova G."/>
            <person name="Zhao F."/>
            <person name="Li T."/>
            <person name="Liu Z."/>
            <person name="Overmann J."/>
            <person name="Bryant D.A."/>
            <person name="Richardson P."/>
        </authorList>
    </citation>
    <scope>NUCLEOTIDE SEQUENCE [LARGE SCALE GENOMIC DNA]</scope>
    <source>
        <strain evidence="2">DSM 245 / NBRC 103803 / 6330</strain>
    </source>
</reference>
<gene>
    <name evidence="1" type="ordered locus">Clim_1536</name>
</gene>
<dbReference type="AlphaFoldDB" id="B3EDG1"/>
<proteinExistence type="predicted"/>
<dbReference type="InterPro" id="IPR019658">
    <property type="entry name" value="DUF2515"/>
</dbReference>